<protein>
    <submittedName>
        <fullName evidence="3">Amidase</fullName>
    </submittedName>
</protein>
<dbReference type="InterPro" id="IPR023631">
    <property type="entry name" value="Amidase_dom"/>
</dbReference>
<dbReference type="SUPFAM" id="SSF75304">
    <property type="entry name" value="Amidase signature (AS) enzymes"/>
    <property type="match status" value="1"/>
</dbReference>
<dbReference type="Pfam" id="PF01425">
    <property type="entry name" value="Amidase"/>
    <property type="match status" value="1"/>
</dbReference>
<proteinExistence type="inferred from homology"/>
<comment type="similarity">
    <text evidence="1">Belongs to the amidase family.</text>
</comment>
<evidence type="ECO:0000313" key="3">
    <source>
        <dbReference type="EMBL" id="MDY0743363.1"/>
    </source>
</evidence>
<dbReference type="Gene3D" id="3.90.1300.10">
    <property type="entry name" value="Amidase signature (AS) domain"/>
    <property type="match status" value="1"/>
</dbReference>
<dbReference type="RefSeq" id="WP_320421237.1">
    <property type="nucleotide sequence ID" value="NZ_JAXCLA010000001.1"/>
</dbReference>
<dbReference type="EMBL" id="JAXCLA010000001">
    <property type="protein sequence ID" value="MDY0743363.1"/>
    <property type="molecule type" value="Genomic_DNA"/>
</dbReference>
<dbReference type="InterPro" id="IPR036928">
    <property type="entry name" value="AS_sf"/>
</dbReference>
<keyword evidence="4" id="KW-1185">Reference proteome</keyword>
<name>A0ABU5DAR9_9BURK</name>
<dbReference type="PANTHER" id="PTHR11895">
    <property type="entry name" value="TRANSAMIDASE"/>
    <property type="match status" value="1"/>
</dbReference>
<comment type="caution">
    <text evidence="3">The sequence shown here is derived from an EMBL/GenBank/DDBJ whole genome shotgun (WGS) entry which is preliminary data.</text>
</comment>
<sequence>MSQLHDLSAEAQCAALRSREISSTELTAHYLARIEQQGEALGAFVNVFAEQAMDAARQADARTPEGLLHGLPMPLKDLHPVAGRPTSLGSAAIAGWLPEQDGNVVARLRQAGMVLLGKTHAPEFGPCCYTESRLATPALSPYGEGLSASGSSGGSAAAVAAGLAPMAHASDGLGSTRTPASNCGLVGIKPSRGRIPAVLPAWYQLGSEGPVARSVGDAALFLDAVGTVGPGDLWRQPGWASDAHRAAVRIAPAPLRIGLLTDPGTDETAAHPDCLRACDETARALESLGHEIVPLQLPEPLRIWALLEPLCDVIGVNLSLTAQLMVPEAKRAELMPYTQWYLERSSDIDAMRYAQAQQRLAAAASAWLKWMAGVDVLLTPTSNAPAVPAGALRLDDGWESTQAMLRWSAFTPWANFCGAPAMSLPVHQTLAGIPVGVQLMAMPGQDECLLGLAGALEQVVEWQRRHPRGW</sequence>
<evidence type="ECO:0000259" key="2">
    <source>
        <dbReference type="Pfam" id="PF01425"/>
    </source>
</evidence>
<gene>
    <name evidence="3" type="ORF">SNE35_02550</name>
</gene>
<reference evidence="3 4" key="1">
    <citation type="submission" date="2023-11" db="EMBL/GenBank/DDBJ databases">
        <title>Paucibacter sp. nov., isolated from fresh soil in Korea.</title>
        <authorList>
            <person name="Le N.T.T."/>
        </authorList>
    </citation>
    <scope>NUCLEOTIDE SEQUENCE [LARGE SCALE GENOMIC DNA]</scope>
    <source>
        <strain evidence="3 4">R3-3</strain>
    </source>
</reference>
<dbReference type="PANTHER" id="PTHR11895:SF7">
    <property type="entry name" value="GLUTAMYL-TRNA(GLN) AMIDOTRANSFERASE SUBUNIT A, MITOCHONDRIAL"/>
    <property type="match status" value="1"/>
</dbReference>
<evidence type="ECO:0000313" key="4">
    <source>
        <dbReference type="Proteomes" id="UP001285263"/>
    </source>
</evidence>
<accession>A0ABU5DAR9</accession>
<evidence type="ECO:0000256" key="1">
    <source>
        <dbReference type="ARBA" id="ARBA00009199"/>
    </source>
</evidence>
<dbReference type="InterPro" id="IPR000120">
    <property type="entry name" value="Amidase"/>
</dbReference>
<feature type="domain" description="Amidase" evidence="2">
    <location>
        <begin position="25"/>
        <end position="450"/>
    </location>
</feature>
<dbReference type="Proteomes" id="UP001285263">
    <property type="component" value="Unassembled WGS sequence"/>
</dbReference>
<organism evidence="3 4">
    <name type="scientific">Roseateles agri</name>
    <dbReference type="NCBI Taxonomy" id="3098619"/>
    <lineage>
        <taxon>Bacteria</taxon>
        <taxon>Pseudomonadati</taxon>
        <taxon>Pseudomonadota</taxon>
        <taxon>Betaproteobacteria</taxon>
        <taxon>Burkholderiales</taxon>
        <taxon>Sphaerotilaceae</taxon>
        <taxon>Roseateles</taxon>
    </lineage>
</organism>